<sequence length="135" mass="15483">MVSNIIKLSLGSLLVLIFFNCKNAEKRGKNMTKISTETCNYYKYDAHQIVSNLSCYDCHLRTNERLDNNIPTFGELSAMDSLKLVDYAFTKKHKGDYSKEGAFKTSRMDTLTDCEIKSAIRYIKDYGRDIPMSSH</sequence>
<accession>A0ABP8BKF4</accession>
<keyword evidence="2" id="KW-1185">Reference proteome</keyword>
<gene>
    <name evidence="1" type="ORF">GCM10022289_33780</name>
</gene>
<protein>
    <recommendedName>
        <fullName evidence="3">Cytochrome c domain-containing protein</fullName>
    </recommendedName>
</protein>
<dbReference type="Proteomes" id="UP001501772">
    <property type="component" value="Unassembled WGS sequence"/>
</dbReference>
<name>A0ABP8BKF4_9SPHI</name>
<proteinExistence type="predicted"/>
<dbReference type="EMBL" id="BAABBY010000008">
    <property type="protein sequence ID" value="GAA4208986.1"/>
    <property type="molecule type" value="Genomic_DNA"/>
</dbReference>
<comment type="caution">
    <text evidence="1">The sequence shown here is derived from an EMBL/GenBank/DDBJ whole genome shotgun (WGS) entry which is preliminary data.</text>
</comment>
<organism evidence="1 2">
    <name type="scientific">Pedobacter jeongneungensis</name>
    <dbReference type="NCBI Taxonomy" id="947309"/>
    <lineage>
        <taxon>Bacteria</taxon>
        <taxon>Pseudomonadati</taxon>
        <taxon>Bacteroidota</taxon>
        <taxon>Sphingobacteriia</taxon>
        <taxon>Sphingobacteriales</taxon>
        <taxon>Sphingobacteriaceae</taxon>
        <taxon>Pedobacter</taxon>
    </lineage>
</organism>
<evidence type="ECO:0000313" key="1">
    <source>
        <dbReference type="EMBL" id="GAA4208986.1"/>
    </source>
</evidence>
<evidence type="ECO:0000313" key="2">
    <source>
        <dbReference type="Proteomes" id="UP001501772"/>
    </source>
</evidence>
<reference evidence="2" key="1">
    <citation type="journal article" date="2019" name="Int. J. Syst. Evol. Microbiol.">
        <title>The Global Catalogue of Microorganisms (GCM) 10K type strain sequencing project: providing services to taxonomists for standard genome sequencing and annotation.</title>
        <authorList>
            <consortium name="The Broad Institute Genomics Platform"/>
            <consortium name="The Broad Institute Genome Sequencing Center for Infectious Disease"/>
            <person name="Wu L."/>
            <person name="Ma J."/>
        </authorList>
    </citation>
    <scope>NUCLEOTIDE SEQUENCE [LARGE SCALE GENOMIC DNA]</scope>
    <source>
        <strain evidence="2">JCM 17626</strain>
    </source>
</reference>
<evidence type="ECO:0008006" key="3">
    <source>
        <dbReference type="Google" id="ProtNLM"/>
    </source>
</evidence>